<dbReference type="InterPro" id="IPR036390">
    <property type="entry name" value="WH_DNA-bd_sf"/>
</dbReference>
<accession>A0A1I2AWE0</accession>
<dbReference type="SUPFAM" id="SSF46785">
    <property type="entry name" value="Winged helix' DNA-binding domain"/>
    <property type="match status" value="1"/>
</dbReference>
<dbReference type="InterPro" id="IPR036388">
    <property type="entry name" value="WH-like_DNA-bd_sf"/>
</dbReference>
<dbReference type="GO" id="GO:0003700">
    <property type="term" value="F:DNA-binding transcription factor activity"/>
    <property type="evidence" value="ECO:0007669"/>
    <property type="project" value="InterPro"/>
</dbReference>
<dbReference type="SUPFAM" id="SSF53822">
    <property type="entry name" value="Periplasmic binding protein-like I"/>
    <property type="match status" value="1"/>
</dbReference>
<dbReference type="CDD" id="cd07377">
    <property type="entry name" value="WHTH_GntR"/>
    <property type="match status" value="1"/>
</dbReference>
<dbReference type="PRINTS" id="PR00035">
    <property type="entry name" value="HTHGNTR"/>
</dbReference>
<keyword evidence="3" id="KW-0804">Transcription</keyword>
<evidence type="ECO:0000256" key="1">
    <source>
        <dbReference type="ARBA" id="ARBA00023015"/>
    </source>
</evidence>
<dbReference type="PROSITE" id="PS50949">
    <property type="entry name" value="HTH_GNTR"/>
    <property type="match status" value="1"/>
</dbReference>
<dbReference type="RefSeq" id="WP_010527426.1">
    <property type="nucleotide sequence ID" value="NZ_AFSL01000044.1"/>
</dbReference>
<dbReference type="STRING" id="385682.SAMN05444380_11216"/>
<proteinExistence type="predicted"/>
<dbReference type="AlphaFoldDB" id="A0A1I2AWE0"/>
<dbReference type="PANTHER" id="PTHR38445">
    <property type="entry name" value="HTH-TYPE TRANSCRIPTIONAL REPRESSOR YTRA"/>
    <property type="match status" value="1"/>
</dbReference>
<evidence type="ECO:0000259" key="4">
    <source>
        <dbReference type="PROSITE" id="PS50949"/>
    </source>
</evidence>
<sequence>MYRKIINIDKNKGEPRYRQIINSVLQSIRMGKLKNNEKLPSVNDIAGAFNISRDTVMLAYNELKARGIVRSVPGKGYYIDSVDVEERERIFLLFDEFNAFKEDLYNSFIQHLEGRAMVDIFFHHFNPEVFASLVLDRKERYTSYVIMPANLPNVLEILNQLSQKRVYLLDRNPEYINDRYPCVYQDFHWDMYNGLCEGLGLLMKYKKLVLVYPGGKEPEGFLTGFKLFCERHRFPYQIIPSFQPPVLKGHVYILPNDRDLVHLVKDMGHKKLVAGRDVGIISLNDTGLKEIVAGGITTLSTDFVEMGKNLAQLVLSNKKICLKNPSRLNIRNSL</sequence>
<keyword evidence="1" id="KW-0805">Transcription regulation</keyword>
<dbReference type="SMART" id="SM00345">
    <property type="entry name" value="HTH_GNTR"/>
    <property type="match status" value="1"/>
</dbReference>
<dbReference type="OrthoDB" id="742238at2"/>
<dbReference type="Pfam" id="PF00392">
    <property type="entry name" value="GntR"/>
    <property type="match status" value="1"/>
</dbReference>
<organism evidence="5 6">
    <name type="scientific">Thermophagus xiamenensis</name>
    <dbReference type="NCBI Taxonomy" id="385682"/>
    <lineage>
        <taxon>Bacteria</taxon>
        <taxon>Pseudomonadati</taxon>
        <taxon>Bacteroidota</taxon>
        <taxon>Bacteroidia</taxon>
        <taxon>Marinilabiliales</taxon>
        <taxon>Marinilabiliaceae</taxon>
        <taxon>Thermophagus</taxon>
    </lineage>
</organism>
<dbReference type="InterPro" id="IPR000524">
    <property type="entry name" value="Tscrpt_reg_HTH_GntR"/>
</dbReference>
<gene>
    <name evidence="5" type="ORF">SAMN05444380_11216</name>
</gene>
<dbReference type="eggNOG" id="COG1609">
    <property type="taxonomic scope" value="Bacteria"/>
</dbReference>
<dbReference type="Proteomes" id="UP000181976">
    <property type="component" value="Unassembled WGS sequence"/>
</dbReference>
<feature type="domain" description="HTH gntR-type" evidence="4">
    <location>
        <begin position="14"/>
        <end position="82"/>
    </location>
</feature>
<keyword evidence="6" id="KW-1185">Reference proteome</keyword>
<dbReference type="GO" id="GO:0003677">
    <property type="term" value="F:DNA binding"/>
    <property type="evidence" value="ECO:0007669"/>
    <property type="project" value="UniProtKB-KW"/>
</dbReference>
<evidence type="ECO:0000313" key="5">
    <source>
        <dbReference type="EMBL" id="SFE48136.1"/>
    </source>
</evidence>
<keyword evidence="2" id="KW-0238">DNA-binding</keyword>
<evidence type="ECO:0000313" key="6">
    <source>
        <dbReference type="Proteomes" id="UP000181976"/>
    </source>
</evidence>
<protein>
    <submittedName>
        <fullName evidence="5">Transcriptional regulator, GntR family</fullName>
    </submittedName>
</protein>
<dbReference type="PANTHER" id="PTHR38445:SF10">
    <property type="entry name" value="GNTR-FAMILY TRANSCRIPTIONAL REGULATOR"/>
    <property type="match status" value="1"/>
</dbReference>
<dbReference type="InterPro" id="IPR028082">
    <property type="entry name" value="Peripla_BP_I"/>
</dbReference>
<name>A0A1I2AWE0_9BACT</name>
<dbReference type="Gene3D" id="1.10.10.10">
    <property type="entry name" value="Winged helix-like DNA-binding domain superfamily/Winged helix DNA-binding domain"/>
    <property type="match status" value="1"/>
</dbReference>
<dbReference type="EMBL" id="FONA01000012">
    <property type="protein sequence ID" value="SFE48136.1"/>
    <property type="molecule type" value="Genomic_DNA"/>
</dbReference>
<evidence type="ECO:0000256" key="2">
    <source>
        <dbReference type="ARBA" id="ARBA00023125"/>
    </source>
</evidence>
<dbReference type="InParanoid" id="A0A1I2AWE0"/>
<evidence type="ECO:0000256" key="3">
    <source>
        <dbReference type="ARBA" id="ARBA00023163"/>
    </source>
</evidence>
<reference evidence="5 6" key="1">
    <citation type="submission" date="2016-10" db="EMBL/GenBank/DDBJ databases">
        <authorList>
            <person name="de Groot N.N."/>
        </authorList>
    </citation>
    <scope>NUCLEOTIDE SEQUENCE [LARGE SCALE GENOMIC DNA]</scope>
    <source>
        <strain evidence="5 6">DSM 19012</strain>
    </source>
</reference>